<dbReference type="Proteomes" id="UP001524587">
    <property type="component" value="Unassembled WGS sequence"/>
</dbReference>
<accession>A0ABT1WAF1</accession>
<keyword evidence="2" id="KW-0805">Transcription regulation</keyword>
<dbReference type="Gene3D" id="3.40.190.290">
    <property type="match status" value="1"/>
</dbReference>
<reference evidence="6 7" key="1">
    <citation type="submission" date="2022-06" db="EMBL/GenBank/DDBJ databases">
        <title>Endosaccharibacter gen. nov., sp. nov., endophytic bacteria isolated from sugarcane.</title>
        <authorList>
            <person name="Pitiwittayakul N."/>
            <person name="Yukphan P."/>
            <person name="Charoenyingcharoen P."/>
            <person name="Tanasupawat S."/>
        </authorList>
    </citation>
    <scope>NUCLEOTIDE SEQUENCE [LARGE SCALE GENOMIC DNA]</scope>
    <source>
        <strain evidence="6 7">KSS8</strain>
    </source>
</reference>
<dbReference type="EMBL" id="JAMSKV010000015">
    <property type="protein sequence ID" value="MCQ8279713.1"/>
    <property type="molecule type" value="Genomic_DNA"/>
</dbReference>
<gene>
    <name evidence="6" type="ORF">NFI95_14810</name>
</gene>
<evidence type="ECO:0000259" key="5">
    <source>
        <dbReference type="PROSITE" id="PS50931"/>
    </source>
</evidence>
<dbReference type="SUPFAM" id="SSF53850">
    <property type="entry name" value="Periplasmic binding protein-like II"/>
    <property type="match status" value="1"/>
</dbReference>
<organism evidence="6 7">
    <name type="scientific">Endosaccharibacter trunci</name>
    <dbReference type="NCBI Taxonomy" id="2812733"/>
    <lineage>
        <taxon>Bacteria</taxon>
        <taxon>Pseudomonadati</taxon>
        <taxon>Pseudomonadota</taxon>
        <taxon>Alphaproteobacteria</taxon>
        <taxon>Acetobacterales</taxon>
        <taxon>Acetobacteraceae</taxon>
        <taxon>Endosaccharibacter</taxon>
    </lineage>
</organism>
<evidence type="ECO:0000313" key="7">
    <source>
        <dbReference type="Proteomes" id="UP001524587"/>
    </source>
</evidence>
<feature type="domain" description="HTH lysR-type" evidence="5">
    <location>
        <begin position="1"/>
        <end position="59"/>
    </location>
</feature>
<dbReference type="InterPro" id="IPR036388">
    <property type="entry name" value="WH-like_DNA-bd_sf"/>
</dbReference>
<dbReference type="Gene3D" id="1.10.10.10">
    <property type="entry name" value="Winged helix-like DNA-binding domain superfamily/Winged helix DNA-binding domain"/>
    <property type="match status" value="1"/>
</dbReference>
<dbReference type="InterPro" id="IPR005119">
    <property type="entry name" value="LysR_subst-bd"/>
</dbReference>
<evidence type="ECO:0000313" key="6">
    <source>
        <dbReference type="EMBL" id="MCQ8279713.1"/>
    </source>
</evidence>
<evidence type="ECO:0000256" key="4">
    <source>
        <dbReference type="ARBA" id="ARBA00023163"/>
    </source>
</evidence>
<dbReference type="InterPro" id="IPR058163">
    <property type="entry name" value="LysR-type_TF_proteobact-type"/>
</dbReference>
<proteinExistence type="inferred from homology"/>
<comment type="caution">
    <text evidence="6">The sequence shown here is derived from an EMBL/GenBank/DDBJ whole genome shotgun (WGS) entry which is preliminary data.</text>
</comment>
<comment type="similarity">
    <text evidence="1">Belongs to the LysR transcriptional regulatory family.</text>
</comment>
<dbReference type="PROSITE" id="PS50931">
    <property type="entry name" value="HTH_LYSR"/>
    <property type="match status" value="1"/>
</dbReference>
<evidence type="ECO:0000256" key="3">
    <source>
        <dbReference type="ARBA" id="ARBA00023125"/>
    </source>
</evidence>
<dbReference type="Pfam" id="PF00126">
    <property type="entry name" value="HTH_1"/>
    <property type="match status" value="1"/>
</dbReference>
<dbReference type="RefSeq" id="WP_422865202.1">
    <property type="nucleotide sequence ID" value="NZ_JAMSKV010000015.1"/>
</dbReference>
<dbReference type="PANTHER" id="PTHR30537:SF72">
    <property type="entry name" value="LYSR FAMILY TRANSCRIPTIONAL REGULATOR"/>
    <property type="match status" value="1"/>
</dbReference>
<name>A0ABT1WAF1_9PROT</name>
<protein>
    <submittedName>
        <fullName evidence="6">LysR family transcriptional regulator</fullName>
    </submittedName>
</protein>
<evidence type="ECO:0000256" key="1">
    <source>
        <dbReference type="ARBA" id="ARBA00009437"/>
    </source>
</evidence>
<dbReference type="PANTHER" id="PTHR30537">
    <property type="entry name" value="HTH-TYPE TRANSCRIPTIONAL REGULATOR"/>
    <property type="match status" value="1"/>
</dbReference>
<dbReference type="SUPFAM" id="SSF46785">
    <property type="entry name" value="Winged helix' DNA-binding domain"/>
    <property type="match status" value="1"/>
</dbReference>
<dbReference type="Pfam" id="PF03466">
    <property type="entry name" value="LysR_substrate"/>
    <property type="match status" value="1"/>
</dbReference>
<dbReference type="InterPro" id="IPR000847">
    <property type="entry name" value="LysR_HTH_N"/>
</dbReference>
<sequence length="307" mass="32938">MDRLRTLDLFVRIVDRGSFTAAAAELGISRPVATAAIRALEERLGTRLLERSTRHVRPTTDGLTYCRSARSILAGLEDADRAVGGSVSGTVRVDVPGNIARTLLLPALPPLLRAHPGLQLLFGEGERFVDLLREGVDCVVRSGTLVSSDMVARRVGAFEEIVCASPDYLRRHGTPATPDDLDGHEAVGFVSSRTGAVLPLEFQQNGVVREILLPSRVLVTTGGVGNEAACQGFGLYQAPKRGFLPMLRAGVLVEVLAGFRPPPTPVSVMHHSHRQVPARLRVVLDWLADTLQAALAEELDTTPGSVP</sequence>
<keyword evidence="4" id="KW-0804">Transcription</keyword>
<keyword evidence="7" id="KW-1185">Reference proteome</keyword>
<dbReference type="InterPro" id="IPR036390">
    <property type="entry name" value="WH_DNA-bd_sf"/>
</dbReference>
<dbReference type="PRINTS" id="PR00039">
    <property type="entry name" value="HTHLYSR"/>
</dbReference>
<keyword evidence="3" id="KW-0238">DNA-binding</keyword>
<evidence type="ECO:0000256" key="2">
    <source>
        <dbReference type="ARBA" id="ARBA00023015"/>
    </source>
</evidence>